<dbReference type="GO" id="GO:0005506">
    <property type="term" value="F:iron ion binding"/>
    <property type="evidence" value="ECO:0007669"/>
    <property type="project" value="InterPro"/>
</dbReference>
<dbReference type="OrthoDB" id="9769355at2"/>
<dbReference type="SUPFAM" id="SSF50022">
    <property type="entry name" value="ISP domain"/>
    <property type="match status" value="1"/>
</dbReference>
<proteinExistence type="predicted"/>
<feature type="domain" description="Rieske" evidence="8">
    <location>
        <begin position="63"/>
        <end position="170"/>
    </location>
</feature>
<dbReference type="STRING" id="716816.BST96_17305"/>
<dbReference type="RefSeq" id="WP_085759900.1">
    <property type="nucleotide sequence ID" value="NZ_CP019343.1"/>
</dbReference>
<comment type="cofactor">
    <cofactor evidence="1">
        <name>Fe cation</name>
        <dbReference type="ChEBI" id="CHEBI:24875"/>
    </cofactor>
</comment>
<dbReference type="CDD" id="cd03469">
    <property type="entry name" value="Rieske_RO_Alpha_N"/>
    <property type="match status" value="1"/>
</dbReference>
<dbReference type="Gene3D" id="3.90.380.10">
    <property type="entry name" value="Naphthalene 1,2-dioxygenase Alpha Subunit, Chain A, domain 1"/>
    <property type="match status" value="1"/>
</dbReference>
<dbReference type="SUPFAM" id="SSF55961">
    <property type="entry name" value="Bet v1-like"/>
    <property type="match status" value="1"/>
</dbReference>
<dbReference type="Proteomes" id="UP000193450">
    <property type="component" value="Chromosome"/>
</dbReference>
<keyword evidence="7" id="KW-0520">NAD</keyword>
<dbReference type="PANTHER" id="PTHR43756:SF5">
    <property type="entry name" value="CHOLINE MONOOXYGENASE, CHLOROPLASTIC"/>
    <property type="match status" value="1"/>
</dbReference>
<keyword evidence="5" id="KW-0408">Iron</keyword>
<evidence type="ECO:0000256" key="2">
    <source>
        <dbReference type="ARBA" id="ARBA00022714"/>
    </source>
</evidence>
<evidence type="ECO:0000256" key="3">
    <source>
        <dbReference type="ARBA" id="ARBA00022723"/>
    </source>
</evidence>
<keyword evidence="6" id="KW-0411">Iron-sulfur</keyword>
<evidence type="ECO:0000259" key="8">
    <source>
        <dbReference type="PROSITE" id="PS51296"/>
    </source>
</evidence>
<dbReference type="KEGG" id="osg:BST96_17305"/>
<evidence type="ECO:0000256" key="5">
    <source>
        <dbReference type="ARBA" id="ARBA00023004"/>
    </source>
</evidence>
<protein>
    <submittedName>
        <fullName evidence="9">(2Fe-2S)-binding protein</fullName>
    </submittedName>
</protein>
<evidence type="ECO:0000256" key="7">
    <source>
        <dbReference type="ARBA" id="ARBA00023027"/>
    </source>
</evidence>
<keyword evidence="4" id="KW-0560">Oxidoreductase</keyword>
<keyword evidence="2" id="KW-0001">2Fe-2S</keyword>
<dbReference type="PRINTS" id="PR00090">
    <property type="entry name" value="RNGDIOXGNASE"/>
</dbReference>
<evidence type="ECO:0000256" key="4">
    <source>
        <dbReference type="ARBA" id="ARBA00023002"/>
    </source>
</evidence>
<evidence type="ECO:0000256" key="1">
    <source>
        <dbReference type="ARBA" id="ARBA00001962"/>
    </source>
</evidence>
<gene>
    <name evidence="9" type="ORF">BST96_17305</name>
</gene>
<dbReference type="Pfam" id="PF00355">
    <property type="entry name" value="Rieske"/>
    <property type="match status" value="1"/>
</dbReference>
<accession>A0A1X9NCF7</accession>
<dbReference type="InterPro" id="IPR017941">
    <property type="entry name" value="Rieske_2Fe-2S"/>
</dbReference>
<evidence type="ECO:0000313" key="9">
    <source>
        <dbReference type="EMBL" id="ARN75710.1"/>
    </source>
</evidence>
<dbReference type="InterPro" id="IPR001663">
    <property type="entry name" value="Rng_hydr_dOase-A"/>
</dbReference>
<dbReference type="Pfam" id="PF00848">
    <property type="entry name" value="Ring_hydroxyl_A"/>
    <property type="match status" value="1"/>
</dbReference>
<dbReference type="EMBL" id="CP019343">
    <property type="protein sequence ID" value="ARN75710.1"/>
    <property type="molecule type" value="Genomic_DNA"/>
</dbReference>
<dbReference type="InterPro" id="IPR036922">
    <property type="entry name" value="Rieske_2Fe-2S_sf"/>
</dbReference>
<dbReference type="InterPro" id="IPR015881">
    <property type="entry name" value="ARHD_Rieske_2Fe_2S"/>
</dbReference>
<dbReference type="PROSITE" id="PS51296">
    <property type="entry name" value="RIESKE"/>
    <property type="match status" value="1"/>
</dbReference>
<evidence type="ECO:0000313" key="10">
    <source>
        <dbReference type="Proteomes" id="UP000193450"/>
    </source>
</evidence>
<evidence type="ECO:0000256" key="6">
    <source>
        <dbReference type="ARBA" id="ARBA00023014"/>
    </source>
</evidence>
<dbReference type="Gene3D" id="2.102.10.10">
    <property type="entry name" value="Rieske [2Fe-2S] iron-sulphur domain"/>
    <property type="match status" value="1"/>
</dbReference>
<name>A0A1X9NCF7_9GAMM</name>
<dbReference type="AlphaFoldDB" id="A0A1X9NCF7"/>
<dbReference type="GO" id="GO:0051537">
    <property type="term" value="F:2 iron, 2 sulfur cluster binding"/>
    <property type="evidence" value="ECO:0007669"/>
    <property type="project" value="UniProtKB-KW"/>
</dbReference>
<reference evidence="9 10" key="1">
    <citation type="submission" date="2016-11" db="EMBL/GenBank/DDBJ databases">
        <title>Trade-off between light-utilization and light-protection in marine flavobacteria.</title>
        <authorList>
            <person name="Kumagai Y."/>
        </authorList>
    </citation>
    <scope>NUCLEOTIDE SEQUENCE [LARGE SCALE GENOMIC DNA]</scope>
    <source>
        <strain evidence="9 10">NBRC 107125</strain>
    </source>
</reference>
<dbReference type="PROSITE" id="PS00570">
    <property type="entry name" value="RING_HYDROXYL_ALPHA"/>
    <property type="match status" value="1"/>
</dbReference>
<organism evidence="9 10">
    <name type="scientific">Oceanicoccus sagamiensis</name>
    <dbReference type="NCBI Taxonomy" id="716816"/>
    <lineage>
        <taxon>Bacteria</taxon>
        <taxon>Pseudomonadati</taxon>
        <taxon>Pseudomonadota</taxon>
        <taxon>Gammaproteobacteria</taxon>
        <taxon>Cellvibrionales</taxon>
        <taxon>Spongiibacteraceae</taxon>
        <taxon>Oceanicoccus</taxon>
    </lineage>
</organism>
<keyword evidence="3" id="KW-0479">Metal-binding</keyword>
<dbReference type="InterPro" id="IPR015879">
    <property type="entry name" value="Ring_hydroxy_dOase_asu_C_dom"/>
</dbReference>
<sequence>MSNDARSDSISYQQLLDQEKNPVPEALRVSTETYLGSEPLSTDRYLSRDYYELEKTQLWPKVWQSVCRETEIADAGDFYTLDIASYSVVVVRTEDGEIKAYLNSCLHRGRQLKSGSGNSRDLKCPFHGFRWDLDGDFIGAPCAWDFPHIDDKHFSLAPVKVDTWGGWVFINRDNDAVSLKDYMGVMGEHFQRWQPEKTYKAMHLKKVLRCNWKLAHEAFIESFHTVATHPQLLPYTADANSQYDCFNDHVSRTITPMGVVSPNLLNTTEQQSVNQWLTIYGVATEDNLPTIPEGMKAREYLGQLNIERFSEMYQQDLSAFVTHSEVLDAILYSVFPNFAPWAGYRPNVTYRFLPYEDSHELCTMEIMLLMRFPNGEQRPKDVAITFVGPDQTFAETEGIDAGLAKVFDQDFSNLPMVQKGLKSLAGGEIQLANYQEVRIRHFHQTLDKYINA</sequence>
<dbReference type="GO" id="GO:0016491">
    <property type="term" value="F:oxidoreductase activity"/>
    <property type="evidence" value="ECO:0007669"/>
    <property type="project" value="UniProtKB-KW"/>
</dbReference>
<dbReference type="PANTHER" id="PTHR43756">
    <property type="entry name" value="CHOLINE MONOOXYGENASE, CHLOROPLASTIC"/>
    <property type="match status" value="1"/>
</dbReference>
<dbReference type="CDD" id="cd08882">
    <property type="entry name" value="RHO_alpha_C_MupW-like"/>
    <property type="match status" value="1"/>
</dbReference>
<keyword evidence="10" id="KW-1185">Reference proteome</keyword>